<organism evidence="1 2">
    <name type="scientific">Candidatus Sarcina troglodytae</name>
    <dbReference type="NCBI Taxonomy" id="2726954"/>
    <lineage>
        <taxon>Bacteria</taxon>
        <taxon>Bacillati</taxon>
        <taxon>Bacillota</taxon>
        <taxon>Clostridia</taxon>
        <taxon>Eubacteriales</taxon>
        <taxon>Clostridiaceae</taxon>
        <taxon>Sarcina</taxon>
    </lineage>
</organism>
<accession>A0ACD1BC98</accession>
<protein>
    <submittedName>
        <fullName evidence="1">HAMP domain-containing histidine kinase</fullName>
    </submittedName>
</protein>
<evidence type="ECO:0000313" key="2">
    <source>
        <dbReference type="Proteomes" id="UP000594603"/>
    </source>
</evidence>
<keyword evidence="1" id="KW-0418">Kinase</keyword>
<keyword evidence="2" id="KW-1185">Reference proteome</keyword>
<name>A0ACD1BC98_9CLOT</name>
<proteinExistence type="predicted"/>
<dbReference type="EMBL" id="CP051754">
    <property type="protein sequence ID" value="QPJ85002.1"/>
    <property type="molecule type" value="Genomic_DNA"/>
</dbReference>
<gene>
    <name evidence="1" type="ORF">HH195_03360</name>
</gene>
<evidence type="ECO:0000313" key="1">
    <source>
        <dbReference type="EMBL" id="QPJ85002.1"/>
    </source>
</evidence>
<sequence>MFKKLRFKLLLINMSLLTTVFIAIFGTIFVISSINMNREISTTLYSLIYNAPKVNPSTTFIALEIDQNGNIMKQTQSFNTEVDKTILKNVAHAVLNNKVNSGIVTISDSSYSYLKSINLNTKITRIVFVDRSNYQNFLYQLLKSFLLVGLLSLVILFIISVYLTNKTIQPIKQAFDKQKQFIADASHELKTPLTIIKTNTSLILSNPDDSVKYQAKWINYINSQIDRMSKLIDEMLSLAKLDAQESNIILLPVNISKIIESMILMFDAIIYENNLNLESDIKKDVFVHGDKENLKRLFSILMDNAIKHTNKNGTLSIKLFVDRNKVKIIVKNTGQGIAKENLEKIFDRYYRADNSRDRKTGGYGLGLAIAKSIVLKHKGKIYVQSTVNKNTSFIIELPK</sequence>
<dbReference type="Proteomes" id="UP000594603">
    <property type="component" value="Chromosome"/>
</dbReference>
<keyword evidence="1" id="KW-0808">Transferase</keyword>
<reference evidence="1" key="1">
    <citation type="submission" date="2020-04" db="EMBL/GenBank/DDBJ databases">
        <title>A novel bacterium ('Candidatus Sarcina troglodytae' sp. nov.) linked to a protracted, uniformly lethal epizootic among sanctuary western chimpanzees (Pan troglodytes verus) in Sierra Leone.</title>
        <authorList>
            <person name="Owens L.A."/>
            <person name="Colitti B."/>
            <person name="Hirji I."/>
            <person name="Pizaro A."/>
            <person name="Jaffe J.E."/>
            <person name="Moittie S."/>
            <person name="Bishop-Lilly K.A."/>
            <person name="Estrella L.A."/>
            <person name="Voegtly L.J."/>
            <person name="Kuhn J.H."/>
            <person name="Suen G."/>
            <person name="Deblois C.L."/>
            <person name="Dunn C."/>
            <person name="Juan-Salles C."/>
            <person name="Goldberg T.L."/>
        </authorList>
    </citation>
    <scope>NUCLEOTIDE SEQUENCE</scope>
    <source>
        <strain evidence="1">JB2</strain>
    </source>
</reference>